<dbReference type="EMBL" id="JAULSY010000201">
    <property type="protein sequence ID" value="KAK0658524.1"/>
    <property type="molecule type" value="Genomic_DNA"/>
</dbReference>
<name>A0AA39YTW3_9PEZI</name>
<feature type="signal peptide" evidence="1">
    <location>
        <begin position="1"/>
        <end position="20"/>
    </location>
</feature>
<accession>A0AA39YTW3</accession>
<gene>
    <name evidence="2" type="ORF">QBC41DRAFT_341544</name>
</gene>
<evidence type="ECO:0000313" key="2">
    <source>
        <dbReference type="EMBL" id="KAK0658524.1"/>
    </source>
</evidence>
<reference evidence="2" key="1">
    <citation type="submission" date="2023-06" db="EMBL/GenBank/DDBJ databases">
        <title>Genome-scale phylogeny and comparative genomics of the fungal order Sordariales.</title>
        <authorList>
            <consortium name="Lawrence Berkeley National Laboratory"/>
            <person name="Hensen N."/>
            <person name="Bonometti L."/>
            <person name="Westerberg I."/>
            <person name="Brannstrom I.O."/>
            <person name="Guillou S."/>
            <person name="Cros-Aarteil S."/>
            <person name="Calhoun S."/>
            <person name="Haridas S."/>
            <person name="Kuo A."/>
            <person name="Mondo S."/>
            <person name="Pangilinan J."/>
            <person name="Riley R."/>
            <person name="Labutti K."/>
            <person name="Andreopoulos B."/>
            <person name="Lipzen A."/>
            <person name="Chen C."/>
            <person name="Yanf M."/>
            <person name="Daum C."/>
            <person name="Ng V."/>
            <person name="Clum A."/>
            <person name="Steindorff A."/>
            <person name="Ohm R."/>
            <person name="Martin F."/>
            <person name="Silar P."/>
            <person name="Natvig D."/>
            <person name="Lalanne C."/>
            <person name="Gautier V."/>
            <person name="Ament-Velasquez S.L."/>
            <person name="Kruys A."/>
            <person name="Hutchinson M.I."/>
            <person name="Powell A.J."/>
            <person name="Barry K."/>
            <person name="Miller A.N."/>
            <person name="Grigoriev I.V."/>
            <person name="Debuchy R."/>
            <person name="Gladieux P."/>
            <person name="Thoren M.H."/>
            <person name="Johannesson H."/>
        </authorList>
    </citation>
    <scope>NUCLEOTIDE SEQUENCE</scope>
    <source>
        <strain evidence="2">CBS 307.81</strain>
    </source>
</reference>
<evidence type="ECO:0000313" key="3">
    <source>
        <dbReference type="Proteomes" id="UP001174997"/>
    </source>
</evidence>
<evidence type="ECO:0000256" key="1">
    <source>
        <dbReference type="SAM" id="SignalP"/>
    </source>
</evidence>
<organism evidence="2 3">
    <name type="scientific">Cercophora samala</name>
    <dbReference type="NCBI Taxonomy" id="330535"/>
    <lineage>
        <taxon>Eukaryota</taxon>
        <taxon>Fungi</taxon>
        <taxon>Dikarya</taxon>
        <taxon>Ascomycota</taxon>
        <taxon>Pezizomycotina</taxon>
        <taxon>Sordariomycetes</taxon>
        <taxon>Sordariomycetidae</taxon>
        <taxon>Sordariales</taxon>
        <taxon>Lasiosphaeriaceae</taxon>
        <taxon>Cercophora</taxon>
    </lineage>
</organism>
<comment type="caution">
    <text evidence="2">The sequence shown here is derived from an EMBL/GenBank/DDBJ whole genome shotgun (WGS) entry which is preliminary data.</text>
</comment>
<keyword evidence="1" id="KW-0732">Signal</keyword>
<dbReference type="AlphaFoldDB" id="A0AA39YTW3"/>
<proteinExistence type="predicted"/>
<keyword evidence="3" id="KW-1185">Reference proteome</keyword>
<dbReference type="Proteomes" id="UP001174997">
    <property type="component" value="Unassembled WGS sequence"/>
</dbReference>
<feature type="chain" id="PRO_5041466486" evidence="1">
    <location>
        <begin position="21"/>
        <end position="118"/>
    </location>
</feature>
<protein>
    <submittedName>
        <fullName evidence="2">Uncharacterized protein</fullName>
    </submittedName>
</protein>
<sequence length="118" mass="12707">MKLSTVLTCLLTVGSPLALAAPVLTPGSIDLATVSERADSIVLPRSPESLPLLRIASPSTNNPRIVKYVPGSLYRLSQWLTGITRNALEALNLQLNLLRVVISLIKVICKLDNIVPLL</sequence>